<proteinExistence type="inferred from homology"/>
<keyword evidence="4 9" id="KW-0812">Transmembrane</keyword>
<name>A0A1I4UVJ8_9BACT</name>
<evidence type="ECO:0000313" key="12">
    <source>
        <dbReference type="Proteomes" id="UP000199611"/>
    </source>
</evidence>
<accession>A0A1I4UVJ8</accession>
<dbReference type="GO" id="GO:0043952">
    <property type="term" value="P:protein transport by the Sec complex"/>
    <property type="evidence" value="ECO:0007669"/>
    <property type="project" value="UniProtKB-UniRule"/>
</dbReference>
<dbReference type="Pfam" id="PF07549">
    <property type="entry name" value="Sec_GG"/>
    <property type="match status" value="1"/>
</dbReference>
<evidence type="ECO:0000256" key="4">
    <source>
        <dbReference type="ARBA" id="ARBA00022692"/>
    </source>
</evidence>
<dbReference type="Gene3D" id="3.30.70.2040">
    <property type="match status" value="1"/>
</dbReference>
<evidence type="ECO:0000256" key="6">
    <source>
        <dbReference type="ARBA" id="ARBA00022989"/>
    </source>
</evidence>
<keyword evidence="12" id="KW-1185">Reference proteome</keyword>
<feature type="transmembrane region" description="Helical" evidence="9">
    <location>
        <begin position="290"/>
        <end position="308"/>
    </location>
</feature>
<feature type="transmembrane region" description="Helical" evidence="9">
    <location>
        <begin position="188"/>
        <end position="206"/>
    </location>
</feature>
<keyword evidence="8 9" id="KW-0472">Membrane</keyword>
<feature type="transmembrane region" description="Helical" evidence="9">
    <location>
        <begin position="314"/>
        <end position="340"/>
    </location>
</feature>
<dbReference type="InterPro" id="IPR005665">
    <property type="entry name" value="SecF_bac"/>
</dbReference>
<dbReference type="InterPro" id="IPR055344">
    <property type="entry name" value="SecD_SecF_C_bact"/>
</dbReference>
<organism evidence="11 12">
    <name type="scientific">Thermodesulforhabdus norvegica</name>
    <dbReference type="NCBI Taxonomy" id="39841"/>
    <lineage>
        <taxon>Bacteria</taxon>
        <taxon>Pseudomonadati</taxon>
        <taxon>Thermodesulfobacteriota</taxon>
        <taxon>Syntrophobacteria</taxon>
        <taxon>Syntrophobacterales</taxon>
        <taxon>Thermodesulforhabdaceae</taxon>
        <taxon>Thermodesulforhabdus</taxon>
    </lineage>
</organism>
<feature type="transmembrane region" description="Helical" evidence="9">
    <location>
        <begin position="141"/>
        <end position="158"/>
    </location>
</feature>
<sequence length="359" mass="39146">MEFIRPDINLDFVGRRNIAFVLSIVLIVTGLSAMVIRGGLNMGIDFAGGTIVQVKFSEPVEVSQIREALKPLGVGGSAIQQVGLPGDNEFLIRTGVSGDGVNRFARQVKEKLEGAFGAGKVEIRRVETVGPKVGEDLRHKALLAIYYSLLFIAIYISGRFEFKWLVSGGIAAALLVVLKLLEAVGLNYTYLTIGALILTLLLFWIFRLPYALAAILALIHDVLITVGIFAIFNKEFTLQIVAALLTIVGYSLNDTIIVFDRIRENLRKERVVDFKELVNRSINQTLSRTILTSGTTLVVIVALFALGGTVIRDFAFALMIGVIVGTYSSIFVASPLLIVYEEWALRKPVSGTAAARKAS</sequence>
<reference evidence="11 12" key="1">
    <citation type="submission" date="2016-10" db="EMBL/GenBank/DDBJ databases">
        <authorList>
            <person name="de Groot N.N."/>
        </authorList>
    </citation>
    <scope>NUCLEOTIDE SEQUENCE [LARGE SCALE GENOMIC DNA]</scope>
    <source>
        <strain evidence="11 12">DSM 9990</strain>
    </source>
</reference>
<keyword evidence="3 9" id="KW-1003">Cell membrane</keyword>
<dbReference type="NCBIfam" id="TIGR00966">
    <property type="entry name" value="transloc_SecF"/>
    <property type="match status" value="1"/>
</dbReference>
<feature type="transmembrane region" description="Helical" evidence="9">
    <location>
        <begin position="212"/>
        <end position="232"/>
    </location>
</feature>
<dbReference type="InterPro" id="IPR022813">
    <property type="entry name" value="SecD/SecF_arch_bac"/>
</dbReference>
<dbReference type="GO" id="GO:0065002">
    <property type="term" value="P:intracellular protein transmembrane transport"/>
    <property type="evidence" value="ECO:0007669"/>
    <property type="project" value="UniProtKB-UniRule"/>
</dbReference>
<dbReference type="GO" id="GO:0006605">
    <property type="term" value="P:protein targeting"/>
    <property type="evidence" value="ECO:0007669"/>
    <property type="project" value="UniProtKB-UniRule"/>
</dbReference>
<keyword evidence="2 9" id="KW-0813">Transport</keyword>
<evidence type="ECO:0000256" key="1">
    <source>
        <dbReference type="ARBA" id="ARBA00004651"/>
    </source>
</evidence>
<dbReference type="Proteomes" id="UP000199611">
    <property type="component" value="Unassembled WGS sequence"/>
</dbReference>
<feature type="transmembrane region" description="Helical" evidence="9">
    <location>
        <begin position="18"/>
        <end position="36"/>
    </location>
</feature>
<dbReference type="Gene3D" id="1.20.1640.10">
    <property type="entry name" value="Multidrug efflux transporter AcrB transmembrane domain"/>
    <property type="match status" value="1"/>
</dbReference>
<dbReference type="PRINTS" id="PR01755">
    <property type="entry name" value="SECFTRNLCASE"/>
</dbReference>
<dbReference type="InterPro" id="IPR048634">
    <property type="entry name" value="SecD_SecF_C"/>
</dbReference>
<evidence type="ECO:0000256" key="9">
    <source>
        <dbReference type="HAMAP-Rule" id="MF_01464"/>
    </source>
</evidence>
<evidence type="ECO:0000256" key="3">
    <source>
        <dbReference type="ARBA" id="ARBA00022475"/>
    </source>
</evidence>
<comment type="subunit">
    <text evidence="9">Forms a complex with SecD. Part of the essential Sec protein translocation apparatus which comprises SecA, SecYEG and auxiliary proteins SecDF. Other proteins may also be involved.</text>
</comment>
<dbReference type="GO" id="GO:0005886">
    <property type="term" value="C:plasma membrane"/>
    <property type="evidence" value="ECO:0007669"/>
    <property type="project" value="UniProtKB-SubCell"/>
</dbReference>
<dbReference type="InterPro" id="IPR022645">
    <property type="entry name" value="SecD/SecF_bac"/>
</dbReference>
<dbReference type="SUPFAM" id="SSF82866">
    <property type="entry name" value="Multidrug efflux transporter AcrB transmembrane domain"/>
    <property type="match status" value="1"/>
</dbReference>
<keyword evidence="6 9" id="KW-1133">Transmembrane helix</keyword>
<dbReference type="NCBIfam" id="TIGR00916">
    <property type="entry name" value="2A0604s01"/>
    <property type="match status" value="1"/>
</dbReference>
<dbReference type="RefSeq" id="WP_093395450.1">
    <property type="nucleotide sequence ID" value="NZ_FOUU01000007.1"/>
</dbReference>
<evidence type="ECO:0000256" key="8">
    <source>
        <dbReference type="ARBA" id="ARBA00023136"/>
    </source>
</evidence>
<evidence type="ECO:0000256" key="7">
    <source>
        <dbReference type="ARBA" id="ARBA00023010"/>
    </source>
</evidence>
<dbReference type="EMBL" id="FOUU01000007">
    <property type="protein sequence ID" value="SFM93014.1"/>
    <property type="molecule type" value="Genomic_DNA"/>
</dbReference>
<comment type="caution">
    <text evidence="9">Lacks conserved residue(s) required for the propagation of feature annotation.</text>
</comment>
<comment type="subcellular location">
    <subcellularLocation>
        <location evidence="1 9">Cell membrane</location>
        <topology evidence="1 9">Multi-pass membrane protein</topology>
    </subcellularLocation>
</comment>
<dbReference type="Pfam" id="PF02355">
    <property type="entry name" value="SecD_SecF_C"/>
    <property type="match status" value="1"/>
</dbReference>
<dbReference type="HAMAP" id="MF_01464_B">
    <property type="entry name" value="SecF_B"/>
    <property type="match status" value="1"/>
</dbReference>
<dbReference type="AlphaFoldDB" id="A0A1I4UVJ8"/>
<evidence type="ECO:0000256" key="2">
    <source>
        <dbReference type="ARBA" id="ARBA00022448"/>
    </source>
</evidence>
<keyword evidence="5 9" id="KW-0653">Protein transport</keyword>
<dbReference type="GO" id="GO:0015450">
    <property type="term" value="F:protein-transporting ATPase activity"/>
    <property type="evidence" value="ECO:0007669"/>
    <property type="project" value="InterPro"/>
</dbReference>
<evidence type="ECO:0000259" key="10">
    <source>
        <dbReference type="Pfam" id="PF02355"/>
    </source>
</evidence>
<dbReference type="OrthoDB" id="9774769at2"/>
<dbReference type="PANTHER" id="PTHR30081:SF8">
    <property type="entry name" value="PROTEIN TRANSLOCASE SUBUNIT SECF"/>
    <property type="match status" value="1"/>
</dbReference>
<gene>
    <name evidence="9" type="primary">secF</name>
    <name evidence="11" type="ORF">SAMN05660836_01993</name>
</gene>
<evidence type="ECO:0000313" key="11">
    <source>
        <dbReference type="EMBL" id="SFM93014.1"/>
    </source>
</evidence>
<protein>
    <recommendedName>
        <fullName evidence="9">Protein-export membrane protein SecF</fullName>
    </recommendedName>
</protein>
<comment type="similarity">
    <text evidence="9">Belongs to the SecD/SecF family. SecF subfamily.</text>
</comment>
<dbReference type="InterPro" id="IPR022646">
    <property type="entry name" value="SecD/SecF_CS"/>
</dbReference>
<dbReference type="STRING" id="39841.SAMN05660836_01993"/>
<feature type="transmembrane region" description="Helical" evidence="9">
    <location>
        <begin position="164"/>
        <end position="181"/>
    </location>
</feature>
<comment type="function">
    <text evidence="9">Part of the Sec protein translocase complex. Interacts with the SecYEG preprotein conducting channel. SecDF uses the proton motive force (PMF) to complete protein translocation after the ATP-dependent function of SecA.</text>
</comment>
<evidence type="ECO:0000256" key="5">
    <source>
        <dbReference type="ARBA" id="ARBA00022927"/>
    </source>
</evidence>
<keyword evidence="7 9" id="KW-0811">Translocation</keyword>
<feature type="domain" description="Protein export membrane protein SecD/SecF C-terminal" evidence="10">
    <location>
        <begin position="193"/>
        <end position="342"/>
    </location>
</feature>
<dbReference type="PANTHER" id="PTHR30081">
    <property type="entry name" value="PROTEIN-EXPORT MEMBRANE PROTEIN SEC"/>
    <property type="match status" value="1"/>
</dbReference>